<evidence type="ECO:0000313" key="3">
    <source>
        <dbReference type="EMBL" id="WIM67491.1"/>
    </source>
</evidence>
<reference evidence="3 4" key="1">
    <citation type="submission" date="2023-05" db="EMBL/GenBank/DDBJ databases">
        <title>Corynebacterium suedekumii sp. nov. and Corynebacterium breve sp. nov. isolated from raw cow's milk.</title>
        <authorList>
            <person name="Baer M.K."/>
            <person name="Mehl L."/>
            <person name="Hellmuth R."/>
            <person name="Marke G."/>
            <person name="Lipski A."/>
        </authorList>
    </citation>
    <scope>NUCLEOTIDE SEQUENCE [LARGE SCALE GENOMIC DNA]</scope>
    <source>
        <strain evidence="3 4">R4</strain>
    </source>
</reference>
<name>A0ABY8VEV5_9CORY</name>
<feature type="transmembrane region" description="Helical" evidence="1">
    <location>
        <begin position="183"/>
        <end position="203"/>
    </location>
</feature>
<evidence type="ECO:0000259" key="2">
    <source>
        <dbReference type="Pfam" id="PF01757"/>
    </source>
</evidence>
<feature type="transmembrane region" description="Helical" evidence="1">
    <location>
        <begin position="128"/>
        <end position="146"/>
    </location>
</feature>
<feature type="transmembrane region" description="Helical" evidence="1">
    <location>
        <begin position="12"/>
        <end position="34"/>
    </location>
</feature>
<feature type="transmembrane region" description="Helical" evidence="1">
    <location>
        <begin position="46"/>
        <end position="62"/>
    </location>
</feature>
<keyword evidence="3" id="KW-0012">Acyltransferase</keyword>
<protein>
    <submittedName>
        <fullName evidence="3">Acyltransferase</fullName>
        <ecNumber evidence="3">2.3.-.-</ecNumber>
    </submittedName>
</protein>
<dbReference type="InterPro" id="IPR002656">
    <property type="entry name" value="Acyl_transf_3_dom"/>
</dbReference>
<feature type="transmembrane region" description="Helical" evidence="1">
    <location>
        <begin position="215"/>
        <end position="232"/>
    </location>
</feature>
<feature type="domain" description="Acyltransferase 3" evidence="2">
    <location>
        <begin position="15"/>
        <end position="331"/>
    </location>
</feature>
<feature type="transmembrane region" description="Helical" evidence="1">
    <location>
        <begin position="153"/>
        <end position="171"/>
    </location>
</feature>
<organism evidence="3 4">
    <name type="scientific">Corynebacterium breve</name>
    <dbReference type="NCBI Taxonomy" id="3049799"/>
    <lineage>
        <taxon>Bacteria</taxon>
        <taxon>Bacillati</taxon>
        <taxon>Actinomycetota</taxon>
        <taxon>Actinomycetes</taxon>
        <taxon>Mycobacteriales</taxon>
        <taxon>Corynebacteriaceae</taxon>
        <taxon>Corynebacterium</taxon>
    </lineage>
</organism>
<proteinExistence type="predicted"/>
<evidence type="ECO:0000313" key="4">
    <source>
        <dbReference type="Proteomes" id="UP001225598"/>
    </source>
</evidence>
<gene>
    <name evidence="3" type="ORF">QP027_10365</name>
</gene>
<dbReference type="EMBL" id="CP126969">
    <property type="protein sequence ID" value="WIM67491.1"/>
    <property type="molecule type" value="Genomic_DNA"/>
</dbReference>
<dbReference type="GO" id="GO:0016746">
    <property type="term" value="F:acyltransferase activity"/>
    <property type="evidence" value="ECO:0007669"/>
    <property type="project" value="UniProtKB-KW"/>
</dbReference>
<keyword evidence="3" id="KW-0808">Transferase</keyword>
<keyword evidence="1" id="KW-0812">Transmembrane</keyword>
<dbReference type="Proteomes" id="UP001225598">
    <property type="component" value="Chromosome"/>
</dbReference>
<dbReference type="RefSeq" id="WP_284824628.1">
    <property type="nucleotide sequence ID" value="NZ_CP126969.1"/>
</dbReference>
<feature type="transmembrane region" description="Helical" evidence="1">
    <location>
        <begin position="315"/>
        <end position="338"/>
    </location>
</feature>
<evidence type="ECO:0000256" key="1">
    <source>
        <dbReference type="SAM" id="Phobius"/>
    </source>
</evidence>
<dbReference type="PANTHER" id="PTHR23028:SF53">
    <property type="entry name" value="ACYL_TRANSF_3 DOMAIN-CONTAINING PROTEIN"/>
    <property type="match status" value="1"/>
</dbReference>
<keyword evidence="1" id="KW-0472">Membrane</keyword>
<keyword evidence="4" id="KW-1185">Reference proteome</keyword>
<accession>A0ABY8VEV5</accession>
<dbReference type="EC" id="2.3.-.-" evidence="3"/>
<feature type="transmembrane region" description="Helical" evidence="1">
    <location>
        <begin position="252"/>
        <end position="271"/>
    </location>
</feature>
<dbReference type="PANTHER" id="PTHR23028">
    <property type="entry name" value="ACETYLTRANSFERASE"/>
    <property type="match status" value="1"/>
</dbReference>
<dbReference type="Pfam" id="PF01757">
    <property type="entry name" value="Acyl_transf_3"/>
    <property type="match status" value="1"/>
</dbReference>
<feature type="transmembrane region" description="Helical" evidence="1">
    <location>
        <begin position="83"/>
        <end position="108"/>
    </location>
</feature>
<feature type="transmembrane region" description="Helical" evidence="1">
    <location>
        <begin position="292"/>
        <end position="309"/>
    </location>
</feature>
<dbReference type="InterPro" id="IPR050879">
    <property type="entry name" value="Acyltransferase_3"/>
</dbReference>
<sequence>MTGGYKVNRSTYLGELEGLRAVAALGIVVTHVAFQTATDSALFARFDYFVAVFFALSAFLLARGGHRKLYPYIIKRTARIAPAYLACVGIVLVALPEAGSVSLGQAAANLAMLQIYVPDGLIAGLTQLWSLCVEVAFYLVLPLYLALGRKGRLVALVAGIIVGFAWPWLPFVRDSIEIFNVNLQIWPMSYASWFAVGLVCAELEGRVSPLVQRVLRARWVYWIAALTVAWLAGQEYVGPLGLEHPSPLEFNIRILLGAVFCALIVVPYALAPSQGVLGGEVMRTLGTWSYSIFLWHVAVLTVVFPLLGIPMFSGYFFAVLAATVVLSIAVSYISYELVERPGARWIQRVGGARHTSAAQPATTIATEFPA</sequence>
<keyword evidence="1" id="KW-1133">Transmembrane helix</keyword>